<dbReference type="EMBL" id="GBXM01072969">
    <property type="protein sequence ID" value="JAH35608.1"/>
    <property type="molecule type" value="Transcribed_RNA"/>
</dbReference>
<dbReference type="AlphaFoldDB" id="A0A0E9RPJ9"/>
<proteinExistence type="predicted"/>
<organism evidence="1">
    <name type="scientific">Anguilla anguilla</name>
    <name type="common">European freshwater eel</name>
    <name type="synonym">Muraena anguilla</name>
    <dbReference type="NCBI Taxonomy" id="7936"/>
    <lineage>
        <taxon>Eukaryota</taxon>
        <taxon>Metazoa</taxon>
        <taxon>Chordata</taxon>
        <taxon>Craniata</taxon>
        <taxon>Vertebrata</taxon>
        <taxon>Euteleostomi</taxon>
        <taxon>Actinopterygii</taxon>
        <taxon>Neopterygii</taxon>
        <taxon>Teleostei</taxon>
        <taxon>Anguilliformes</taxon>
        <taxon>Anguillidae</taxon>
        <taxon>Anguilla</taxon>
    </lineage>
</organism>
<evidence type="ECO:0000313" key="1">
    <source>
        <dbReference type="EMBL" id="JAH30273.1"/>
    </source>
</evidence>
<reference evidence="1" key="2">
    <citation type="journal article" date="2015" name="Fish Shellfish Immunol.">
        <title>Early steps in the European eel (Anguilla anguilla)-Vibrio vulnificus interaction in the gills: Role of the RtxA13 toxin.</title>
        <authorList>
            <person name="Callol A."/>
            <person name="Pajuelo D."/>
            <person name="Ebbesson L."/>
            <person name="Teles M."/>
            <person name="MacKenzie S."/>
            <person name="Amaro C."/>
        </authorList>
    </citation>
    <scope>NUCLEOTIDE SEQUENCE</scope>
</reference>
<dbReference type="EMBL" id="GBXM01078304">
    <property type="protein sequence ID" value="JAH30273.1"/>
    <property type="molecule type" value="Transcribed_RNA"/>
</dbReference>
<accession>A0A0E9RPJ9</accession>
<protein>
    <submittedName>
        <fullName evidence="1">Uncharacterized protein</fullName>
    </submittedName>
</protein>
<dbReference type="EMBL" id="GBXM01069850">
    <property type="protein sequence ID" value="JAH38727.1"/>
    <property type="molecule type" value="Transcribed_RNA"/>
</dbReference>
<sequence>MVEFGILQYFGTLHYYTFNREIVKCTCRFSVVNQIPPTLPYSLPYTGTYTEHKHCRELKNHEDE</sequence>
<reference evidence="1" key="1">
    <citation type="submission" date="2014-11" db="EMBL/GenBank/DDBJ databases">
        <authorList>
            <person name="Amaro Gonzalez C."/>
        </authorList>
    </citation>
    <scope>NUCLEOTIDE SEQUENCE</scope>
</reference>
<name>A0A0E9RPJ9_ANGAN</name>